<reference evidence="3" key="1">
    <citation type="submission" date="2022-12" db="EMBL/GenBank/DDBJ databases">
        <title>Draft genome assemblies for two species of Escallonia (Escalloniales).</title>
        <authorList>
            <person name="Chanderbali A."/>
            <person name="Dervinis C."/>
            <person name="Anghel I."/>
            <person name="Soltis D."/>
            <person name="Soltis P."/>
            <person name="Zapata F."/>
        </authorList>
    </citation>
    <scope>NUCLEOTIDE SEQUENCE</scope>
    <source>
        <strain evidence="3">UCBG92.1500</strain>
        <tissue evidence="3">Leaf</tissue>
    </source>
</reference>
<keyword evidence="1" id="KW-0472">Membrane</keyword>
<keyword evidence="1" id="KW-1133">Transmembrane helix</keyword>
<feature type="transmembrane region" description="Helical" evidence="1">
    <location>
        <begin position="151"/>
        <end position="168"/>
    </location>
</feature>
<evidence type="ECO:0000256" key="1">
    <source>
        <dbReference type="SAM" id="Phobius"/>
    </source>
</evidence>
<feature type="transmembrane region" description="Helical" evidence="1">
    <location>
        <begin position="118"/>
        <end position="139"/>
    </location>
</feature>
<feature type="transmembrane region" description="Helical" evidence="1">
    <location>
        <begin position="288"/>
        <end position="309"/>
    </location>
</feature>
<evidence type="ECO:0000313" key="4">
    <source>
        <dbReference type="Proteomes" id="UP001187471"/>
    </source>
</evidence>
<dbReference type="Pfam" id="PF13967">
    <property type="entry name" value="RSN1_TM"/>
    <property type="match status" value="1"/>
</dbReference>
<evidence type="ECO:0000313" key="3">
    <source>
        <dbReference type="EMBL" id="KAK2995327.1"/>
    </source>
</evidence>
<dbReference type="EMBL" id="JAVXUO010000111">
    <property type="protein sequence ID" value="KAK2995327.1"/>
    <property type="molecule type" value="Genomic_DNA"/>
</dbReference>
<dbReference type="PANTHER" id="PTHR37891:SF1">
    <property type="entry name" value="OS06G0113900 PROTEIN"/>
    <property type="match status" value="1"/>
</dbReference>
<proteinExistence type="predicted"/>
<protein>
    <recommendedName>
        <fullName evidence="2">CSC1/OSCA1-like N-terminal transmembrane domain-containing protein</fullName>
    </recommendedName>
</protein>
<feature type="transmembrane region" description="Helical" evidence="1">
    <location>
        <begin position="180"/>
        <end position="199"/>
    </location>
</feature>
<dbReference type="InterPro" id="IPR032880">
    <property type="entry name" value="CSC1/OSCA1-like_N"/>
</dbReference>
<dbReference type="PANTHER" id="PTHR37891">
    <property type="entry name" value="OS06G0113900 PROTEIN"/>
    <property type="match status" value="1"/>
</dbReference>
<name>A0AA88UWQ8_9ASTE</name>
<sequence length="511" mass="55392">MASLGDIGVSAAINILGAFAFLLAFALLRIQPINDRVYFPKWYISGGRTSPRNTGNFVGKFVNLNFKTYLTFLNWMPQAMKMSEAEIIDHAGLDSAVFLRIYILGHNYRNAVWQKYNVLLFAAVQSTATGVLHAFGRVLLLDCSPAGKEGIFSAWFSWVRAIGTGFAVSSAGPANISRSFGVAFCTAIVGIVVLIFGNISNFGGAVAAGDLRDRSEKNSPVHGLDQSVDVKAAHEGGAEIDWGFRDDIVMGRIRFFLEIRRPKTDKVRFVARIGKKPRVKFPLSETSWLVELSSSPALIVVTAPALWWLNKNAQKKKKKTSNCMMSLLSMEETTGMHSHNYRNAVWQKYNVLLFAAARSTATGVLHAFGRVLLLDCSPAGKEGIFSAWFSWVRAIGSCAGFAVASAGPANISRSFGVAFCTAIVGIVVLIFGNISNFGGAVAAGDLRDRSEKNSPVHGLDQSVDIDWGFRDDIVMGRIRPHNAACSVAITEKSNTIATVPAPFHAVAKTQA</sequence>
<dbReference type="AlphaFoldDB" id="A0AA88UWQ8"/>
<organism evidence="3 4">
    <name type="scientific">Escallonia rubra</name>
    <dbReference type="NCBI Taxonomy" id="112253"/>
    <lineage>
        <taxon>Eukaryota</taxon>
        <taxon>Viridiplantae</taxon>
        <taxon>Streptophyta</taxon>
        <taxon>Embryophyta</taxon>
        <taxon>Tracheophyta</taxon>
        <taxon>Spermatophyta</taxon>
        <taxon>Magnoliopsida</taxon>
        <taxon>eudicotyledons</taxon>
        <taxon>Gunneridae</taxon>
        <taxon>Pentapetalae</taxon>
        <taxon>asterids</taxon>
        <taxon>campanulids</taxon>
        <taxon>Escalloniales</taxon>
        <taxon>Escalloniaceae</taxon>
        <taxon>Escallonia</taxon>
    </lineage>
</organism>
<gene>
    <name evidence="3" type="ORF">RJ640_001849</name>
</gene>
<feature type="domain" description="CSC1/OSCA1-like N-terminal transmembrane" evidence="2">
    <location>
        <begin position="7"/>
        <end position="105"/>
    </location>
</feature>
<feature type="transmembrane region" description="Helical" evidence="1">
    <location>
        <begin position="385"/>
        <end position="403"/>
    </location>
</feature>
<feature type="transmembrane region" description="Helical" evidence="1">
    <location>
        <begin position="6"/>
        <end position="28"/>
    </location>
</feature>
<comment type="caution">
    <text evidence="3">The sequence shown here is derived from an EMBL/GenBank/DDBJ whole genome shotgun (WGS) entry which is preliminary data.</text>
</comment>
<dbReference type="Proteomes" id="UP001187471">
    <property type="component" value="Unassembled WGS sequence"/>
</dbReference>
<keyword evidence="4" id="KW-1185">Reference proteome</keyword>
<keyword evidence="1" id="KW-0812">Transmembrane</keyword>
<accession>A0AA88UWQ8</accession>
<evidence type="ECO:0000259" key="2">
    <source>
        <dbReference type="Pfam" id="PF13967"/>
    </source>
</evidence>
<feature type="transmembrane region" description="Helical" evidence="1">
    <location>
        <begin position="415"/>
        <end position="434"/>
    </location>
</feature>